<dbReference type="EMBL" id="CP163440">
    <property type="protein sequence ID" value="XDQ64803.1"/>
    <property type="molecule type" value="Genomic_DNA"/>
</dbReference>
<feature type="region of interest" description="Disordered" evidence="1">
    <location>
        <begin position="1"/>
        <end position="20"/>
    </location>
</feature>
<gene>
    <name evidence="2" type="ORF">AB5J50_30465</name>
</gene>
<name>A0AB39SDY3_9ACTN</name>
<accession>A0AB39SDY3</accession>
<evidence type="ECO:0008006" key="3">
    <source>
        <dbReference type="Google" id="ProtNLM"/>
    </source>
</evidence>
<proteinExistence type="predicted"/>
<evidence type="ECO:0000256" key="1">
    <source>
        <dbReference type="SAM" id="MobiDB-lite"/>
    </source>
</evidence>
<protein>
    <recommendedName>
        <fullName evidence="3">DUF4034 domain-containing protein</fullName>
    </recommendedName>
</protein>
<organism evidence="2">
    <name type="scientific">Streptomyces sp. R35</name>
    <dbReference type="NCBI Taxonomy" id="3238630"/>
    <lineage>
        <taxon>Bacteria</taxon>
        <taxon>Bacillati</taxon>
        <taxon>Actinomycetota</taxon>
        <taxon>Actinomycetes</taxon>
        <taxon>Kitasatosporales</taxon>
        <taxon>Streptomycetaceae</taxon>
        <taxon>Streptomyces</taxon>
    </lineage>
</organism>
<dbReference type="AlphaFoldDB" id="A0AB39SDY3"/>
<dbReference type="RefSeq" id="WP_369261353.1">
    <property type="nucleotide sequence ID" value="NZ_CP163440.1"/>
</dbReference>
<reference evidence="2" key="1">
    <citation type="submission" date="2024-07" db="EMBL/GenBank/DDBJ databases">
        <authorList>
            <person name="Yu S.T."/>
        </authorList>
    </citation>
    <scope>NUCLEOTIDE SEQUENCE</scope>
    <source>
        <strain evidence="2">R35</strain>
    </source>
</reference>
<evidence type="ECO:0000313" key="2">
    <source>
        <dbReference type="EMBL" id="XDQ64803.1"/>
    </source>
</evidence>
<sequence length="331" mass="36194">MTSTTGGVSGAPGISAPPRFDPFDTLPELVPLRTAAAHGDWPATAAFFAGLGTEAQRSFASGLLAGIDGVERYLEQAVAALPGDPLPRTLLADRYLHIGWDIRSGARAQHVSRDQFDRFHEWLRRAEQLLIEVCAEHPSYAHAWTVRVTTARGLELGQAEARRRYDRLAAHHPHHYPAQMQLLQNLCPKWSGSWEAAHGFARECAAAAPDGSHSGALVAIAHLEHWLELLGDGGMEATAYMRGVPVRDDLRFAAQVSVLHKDYRPGFHGIGAHSAFALAFSLGGHHQDAIPHFLELEDRAAEFPWQYTPDPAAAFVKYRKAALSAAWGESR</sequence>